<name>A0A7W6BGS7_9SPHN</name>
<evidence type="ECO:0000313" key="3">
    <source>
        <dbReference type="Proteomes" id="UP000571950"/>
    </source>
</evidence>
<accession>A0A7W6BGS7</accession>
<comment type="caution">
    <text evidence="2">The sequence shown here is derived from an EMBL/GenBank/DDBJ whole genome shotgun (WGS) entry which is preliminary data.</text>
</comment>
<feature type="domain" description="GAF" evidence="1">
    <location>
        <begin position="35"/>
        <end position="176"/>
    </location>
</feature>
<gene>
    <name evidence="2" type="ORF">GGR43_000435</name>
</gene>
<evidence type="ECO:0000259" key="1">
    <source>
        <dbReference type="SMART" id="SM00065"/>
    </source>
</evidence>
<organism evidence="2 3">
    <name type="scientific">Sphingobium jiangsuense</name>
    <dbReference type="NCBI Taxonomy" id="870476"/>
    <lineage>
        <taxon>Bacteria</taxon>
        <taxon>Pseudomonadati</taxon>
        <taxon>Pseudomonadota</taxon>
        <taxon>Alphaproteobacteria</taxon>
        <taxon>Sphingomonadales</taxon>
        <taxon>Sphingomonadaceae</taxon>
        <taxon>Sphingobium</taxon>
    </lineage>
</organism>
<dbReference type="SUPFAM" id="SSF55781">
    <property type="entry name" value="GAF domain-like"/>
    <property type="match status" value="1"/>
</dbReference>
<sequence>MDRKLASERDSEQKALAARWSIAAEAIEALAGARSLEAVVSVLRAFARRAVGADGIAIVLREEDHCHYIAEDAMEPLWSGQRFPIASCVSGWAMEHRETAVIADIFDDPRVPVHAYRDTFVRSMLMVPIGRTEPIAAVGAYWSEAGQPTDREIGLLEALARAASLALDNERLSRRA</sequence>
<dbReference type="EMBL" id="JACIDT010000001">
    <property type="protein sequence ID" value="MBB3924741.1"/>
    <property type="molecule type" value="Genomic_DNA"/>
</dbReference>
<dbReference type="Gene3D" id="3.30.450.40">
    <property type="match status" value="1"/>
</dbReference>
<proteinExistence type="predicted"/>
<dbReference type="InterPro" id="IPR003018">
    <property type="entry name" value="GAF"/>
</dbReference>
<dbReference type="Pfam" id="PF13185">
    <property type="entry name" value="GAF_2"/>
    <property type="match status" value="1"/>
</dbReference>
<reference evidence="2 3" key="1">
    <citation type="submission" date="2020-08" db="EMBL/GenBank/DDBJ databases">
        <title>Genomic Encyclopedia of Type Strains, Phase IV (KMG-IV): sequencing the most valuable type-strain genomes for metagenomic binning, comparative biology and taxonomic classification.</title>
        <authorList>
            <person name="Goeker M."/>
        </authorList>
    </citation>
    <scope>NUCLEOTIDE SEQUENCE [LARGE SCALE GENOMIC DNA]</scope>
    <source>
        <strain evidence="2 3">DSM 26189</strain>
    </source>
</reference>
<dbReference type="Proteomes" id="UP000571950">
    <property type="component" value="Unassembled WGS sequence"/>
</dbReference>
<dbReference type="AlphaFoldDB" id="A0A7W6BGS7"/>
<dbReference type="InterPro" id="IPR029016">
    <property type="entry name" value="GAF-like_dom_sf"/>
</dbReference>
<dbReference type="SMART" id="SM00065">
    <property type="entry name" value="GAF"/>
    <property type="match status" value="1"/>
</dbReference>
<keyword evidence="3" id="KW-1185">Reference proteome</keyword>
<protein>
    <submittedName>
        <fullName evidence="2">GAF domain-containing protein</fullName>
    </submittedName>
</protein>
<evidence type="ECO:0000313" key="2">
    <source>
        <dbReference type="EMBL" id="MBB3924741.1"/>
    </source>
</evidence>